<gene>
    <name evidence="2" type="ORF">NDU88_002912</name>
</gene>
<organism evidence="2 3">
    <name type="scientific">Pleurodeles waltl</name>
    <name type="common">Iberian ribbed newt</name>
    <dbReference type="NCBI Taxonomy" id="8319"/>
    <lineage>
        <taxon>Eukaryota</taxon>
        <taxon>Metazoa</taxon>
        <taxon>Chordata</taxon>
        <taxon>Craniata</taxon>
        <taxon>Vertebrata</taxon>
        <taxon>Euteleostomi</taxon>
        <taxon>Amphibia</taxon>
        <taxon>Batrachia</taxon>
        <taxon>Caudata</taxon>
        <taxon>Salamandroidea</taxon>
        <taxon>Salamandridae</taxon>
        <taxon>Pleurodelinae</taxon>
        <taxon>Pleurodeles</taxon>
    </lineage>
</organism>
<keyword evidence="3" id="KW-1185">Reference proteome</keyword>
<protein>
    <submittedName>
        <fullName evidence="2">Uncharacterized protein</fullName>
    </submittedName>
</protein>
<feature type="region of interest" description="Disordered" evidence="1">
    <location>
        <begin position="1"/>
        <end position="125"/>
    </location>
</feature>
<dbReference type="Proteomes" id="UP001066276">
    <property type="component" value="Chromosome 2_2"/>
</dbReference>
<evidence type="ECO:0000313" key="2">
    <source>
        <dbReference type="EMBL" id="KAJ1193616.1"/>
    </source>
</evidence>
<accession>A0AAV7UZ65</accession>
<comment type="caution">
    <text evidence="2">The sequence shown here is derived from an EMBL/GenBank/DDBJ whole genome shotgun (WGS) entry which is preliminary data.</text>
</comment>
<evidence type="ECO:0000313" key="3">
    <source>
        <dbReference type="Proteomes" id="UP001066276"/>
    </source>
</evidence>
<name>A0AAV7UZ65_PLEWA</name>
<sequence>MYSSGTVENATPDPKGLQAAAANLPGANSEVERVLKPVRTEQEKREFSSGGEDGVVEERWTNRLKQTPEEGRCQGETPSNRIVRPEEGNWEARQSEQTGHALGRAGPGQVQSEIQAGYGENGGLD</sequence>
<feature type="compositionally biased region" description="Basic and acidic residues" evidence="1">
    <location>
        <begin position="30"/>
        <end position="47"/>
    </location>
</feature>
<feature type="compositionally biased region" description="Basic and acidic residues" evidence="1">
    <location>
        <begin position="56"/>
        <end position="73"/>
    </location>
</feature>
<dbReference type="EMBL" id="JANPWB010000004">
    <property type="protein sequence ID" value="KAJ1193616.1"/>
    <property type="molecule type" value="Genomic_DNA"/>
</dbReference>
<dbReference type="AlphaFoldDB" id="A0AAV7UZ65"/>
<reference evidence="2" key="1">
    <citation type="journal article" date="2022" name="bioRxiv">
        <title>Sequencing and chromosome-scale assembly of the giantPleurodeles waltlgenome.</title>
        <authorList>
            <person name="Brown T."/>
            <person name="Elewa A."/>
            <person name="Iarovenko S."/>
            <person name="Subramanian E."/>
            <person name="Araus A.J."/>
            <person name="Petzold A."/>
            <person name="Susuki M."/>
            <person name="Suzuki K.-i.T."/>
            <person name="Hayashi T."/>
            <person name="Toyoda A."/>
            <person name="Oliveira C."/>
            <person name="Osipova E."/>
            <person name="Leigh N.D."/>
            <person name="Simon A."/>
            <person name="Yun M.H."/>
        </authorList>
    </citation>
    <scope>NUCLEOTIDE SEQUENCE</scope>
    <source>
        <strain evidence="2">20211129_DDA</strain>
        <tissue evidence="2">Liver</tissue>
    </source>
</reference>
<proteinExistence type="predicted"/>
<evidence type="ECO:0000256" key="1">
    <source>
        <dbReference type="SAM" id="MobiDB-lite"/>
    </source>
</evidence>